<protein>
    <recommendedName>
        <fullName evidence="1">UPF0303 protein GGE31_000473</fullName>
    </recommendedName>
</protein>
<gene>
    <name evidence="3" type="ORF">GGE31_000473</name>
    <name evidence="2" type="ORF">GGE33_001311</name>
    <name evidence="4" type="ORF">GGE35_000471</name>
</gene>
<dbReference type="HAMAP" id="MF_00761">
    <property type="entry name" value="UPF0303"/>
    <property type="match status" value="1"/>
</dbReference>
<accession>A0A7W6S5J5</accession>
<dbReference type="Pfam" id="PF03928">
    <property type="entry name" value="HbpS-like"/>
    <property type="match status" value="1"/>
</dbReference>
<dbReference type="InterPro" id="IPR005624">
    <property type="entry name" value="PduO/GlcC-like"/>
</dbReference>
<dbReference type="EMBL" id="JACIGW010000001">
    <property type="protein sequence ID" value="MBB4347603.1"/>
    <property type="molecule type" value="Genomic_DNA"/>
</dbReference>
<dbReference type="EMBL" id="JACIHM010000001">
    <property type="protein sequence ID" value="MBB4444689.1"/>
    <property type="molecule type" value="Genomic_DNA"/>
</dbReference>
<name>A0A7W6S5J5_9HYPH</name>
<evidence type="ECO:0000313" key="5">
    <source>
        <dbReference type="Proteomes" id="UP000520770"/>
    </source>
</evidence>
<dbReference type="InterPro" id="IPR010371">
    <property type="entry name" value="YBR137W-like"/>
</dbReference>
<evidence type="ECO:0000313" key="6">
    <source>
        <dbReference type="Proteomes" id="UP000524535"/>
    </source>
</evidence>
<keyword evidence="6" id="KW-1185">Reference proteome</keyword>
<dbReference type="Gene3D" id="3.30.450.150">
    <property type="entry name" value="Haem-degrading domain"/>
    <property type="match status" value="1"/>
</dbReference>
<evidence type="ECO:0000313" key="4">
    <source>
        <dbReference type="EMBL" id="MBB4444689.1"/>
    </source>
</evidence>
<dbReference type="RefSeq" id="WP_183821642.1">
    <property type="nucleotide sequence ID" value="NZ_JACIGW010000001.1"/>
</dbReference>
<evidence type="ECO:0000313" key="2">
    <source>
        <dbReference type="EMBL" id="MBB4347603.1"/>
    </source>
</evidence>
<dbReference type="PANTHER" id="PTHR28255:SF1">
    <property type="entry name" value="UPF0303 PROTEIN YBR137W"/>
    <property type="match status" value="1"/>
</dbReference>
<dbReference type="Proteomes" id="UP000576087">
    <property type="component" value="Unassembled WGS sequence"/>
</dbReference>
<dbReference type="Proteomes" id="UP000524535">
    <property type="component" value="Unassembled WGS sequence"/>
</dbReference>
<proteinExistence type="inferred from homology"/>
<dbReference type="PIRSF" id="PIRSF008757">
    <property type="entry name" value="UCP008757"/>
    <property type="match status" value="1"/>
</dbReference>
<evidence type="ECO:0000313" key="7">
    <source>
        <dbReference type="Proteomes" id="UP000576087"/>
    </source>
</evidence>
<dbReference type="AlphaFoldDB" id="A0A7W6S5J5"/>
<sequence>MSLENDIRAIAEQERLLVFDRFDCDAGWRLGERLRLVASERALPVAIDVTLHAMPLFYSALAGSTADNARWIRRKRNVALHFLRSSYSVGRKLELQGATLEDKFSLSDTDYAAHGGSFPITVAGTGCIGAVTVSGLPQREDHNLVVEVLAEILGHDALKIALAA</sequence>
<dbReference type="Proteomes" id="UP000520770">
    <property type="component" value="Unassembled WGS sequence"/>
</dbReference>
<dbReference type="SUPFAM" id="SSF143744">
    <property type="entry name" value="GlcG-like"/>
    <property type="match status" value="1"/>
</dbReference>
<evidence type="ECO:0000313" key="3">
    <source>
        <dbReference type="EMBL" id="MBB4410002.1"/>
    </source>
</evidence>
<dbReference type="InterPro" id="IPR038084">
    <property type="entry name" value="PduO/GlcC-like_sf"/>
</dbReference>
<evidence type="ECO:0000256" key="1">
    <source>
        <dbReference type="HAMAP-Rule" id="MF_00761"/>
    </source>
</evidence>
<dbReference type="EMBL" id="JACIGY010000001">
    <property type="protein sequence ID" value="MBB4410002.1"/>
    <property type="molecule type" value="Genomic_DNA"/>
</dbReference>
<comment type="similarity">
    <text evidence="1">Belongs to the UPF0303 family.</text>
</comment>
<organism evidence="2 5">
    <name type="scientific">Aliirhizobium cellulosilyticum</name>
    <dbReference type="NCBI Taxonomy" id="393664"/>
    <lineage>
        <taxon>Bacteria</taxon>
        <taxon>Pseudomonadati</taxon>
        <taxon>Pseudomonadota</taxon>
        <taxon>Alphaproteobacteria</taxon>
        <taxon>Hyphomicrobiales</taxon>
        <taxon>Rhizobiaceae</taxon>
        <taxon>Aliirhizobium</taxon>
    </lineage>
</organism>
<comment type="caution">
    <text evidence="2">The sequence shown here is derived from an EMBL/GenBank/DDBJ whole genome shotgun (WGS) entry which is preliminary data.</text>
</comment>
<dbReference type="PANTHER" id="PTHR28255">
    <property type="match status" value="1"/>
</dbReference>
<reference evidence="5 6" key="1">
    <citation type="submission" date="2020-08" db="EMBL/GenBank/DDBJ databases">
        <title>Genomic Encyclopedia of Type Strains, Phase IV (KMG-V): Genome sequencing to study the core and pangenomes of soil and plant-associated prokaryotes.</title>
        <authorList>
            <person name="Whitman W."/>
        </authorList>
    </citation>
    <scope>NUCLEOTIDE SEQUENCE [LARGE SCALE GENOMIC DNA]</scope>
    <source>
        <strain evidence="3 6">SEMIA 444</strain>
        <strain evidence="2 5">SEMIA 448</strain>
        <strain evidence="4 7">SEMIA 452</strain>
    </source>
</reference>
<dbReference type="NCBIfam" id="NF002696">
    <property type="entry name" value="PRK02487.1-5"/>
    <property type="match status" value="1"/>
</dbReference>